<comment type="caution">
    <text evidence="1">The sequence shown here is derived from an EMBL/GenBank/DDBJ whole genome shotgun (WGS) entry which is preliminary data.</text>
</comment>
<organism evidence="1 2">
    <name type="scientific">Phaseolus coccineus</name>
    <name type="common">Scarlet runner bean</name>
    <name type="synonym">Phaseolus multiflorus</name>
    <dbReference type="NCBI Taxonomy" id="3886"/>
    <lineage>
        <taxon>Eukaryota</taxon>
        <taxon>Viridiplantae</taxon>
        <taxon>Streptophyta</taxon>
        <taxon>Embryophyta</taxon>
        <taxon>Tracheophyta</taxon>
        <taxon>Spermatophyta</taxon>
        <taxon>Magnoliopsida</taxon>
        <taxon>eudicotyledons</taxon>
        <taxon>Gunneridae</taxon>
        <taxon>Pentapetalae</taxon>
        <taxon>rosids</taxon>
        <taxon>fabids</taxon>
        <taxon>Fabales</taxon>
        <taxon>Fabaceae</taxon>
        <taxon>Papilionoideae</taxon>
        <taxon>50 kb inversion clade</taxon>
        <taxon>NPAAA clade</taxon>
        <taxon>indigoferoid/millettioid clade</taxon>
        <taxon>Phaseoleae</taxon>
        <taxon>Phaseolus</taxon>
    </lineage>
</organism>
<sequence>MSVGYCERKENGAENPITPHYTRDRTVLVREKKQNKAHFLSLFFLSHAPTHALYSEAVKIPFLSLRFATTQQHNLSDLPHSSTSL</sequence>
<name>A0AAN9QYW6_PHACN</name>
<dbReference type="Proteomes" id="UP001374584">
    <property type="component" value="Unassembled WGS sequence"/>
</dbReference>
<evidence type="ECO:0000313" key="1">
    <source>
        <dbReference type="EMBL" id="KAK7355730.1"/>
    </source>
</evidence>
<dbReference type="EMBL" id="JAYMYR010000006">
    <property type="protein sequence ID" value="KAK7355730.1"/>
    <property type="molecule type" value="Genomic_DNA"/>
</dbReference>
<evidence type="ECO:0000313" key="2">
    <source>
        <dbReference type="Proteomes" id="UP001374584"/>
    </source>
</evidence>
<dbReference type="AlphaFoldDB" id="A0AAN9QYW6"/>
<accession>A0AAN9QYW6</accession>
<proteinExistence type="predicted"/>
<gene>
    <name evidence="1" type="ORF">VNO80_14990</name>
</gene>
<keyword evidence="2" id="KW-1185">Reference proteome</keyword>
<protein>
    <submittedName>
        <fullName evidence="1">Uncharacterized protein</fullName>
    </submittedName>
</protein>
<reference evidence="1 2" key="1">
    <citation type="submission" date="2024-01" db="EMBL/GenBank/DDBJ databases">
        <title>The genomes of 5 underutilized Papilionoideae crops provide insights into root nodulation and disease resistanc.</title>
        <authorList>
            <person name="Jiang F."/>
        </authorList>
    </citation>
    <scope>NUCLEOTIDE SEQUENCE [LARGE SCALE GENOMIC DNA]</scope>
    <source>
        <strain evidence="1">JINMINGXINNONG_FW02</strain>
        <tissue evidence="1">Leaves</tissue>
    </source>
</reference>